<evidence type="ECO:0000313" key="1">
    <source>
        <dbReference type="EMBL" id="CAI9532352.1"/>
    </source>
</evidence>
<reference evidence="1" key="1">
    <citation type="submission" date="2023-05" db="EMBL/GenBank/DDBJ databases">
        <authorList>
            <person name="Stuckert A."/>
        </authorList>
    </citation>
    <scope>NUCLEOTIDE SEQUENCE</scope>
</reference>
<gene>
    <name evidence="1" type="ORF">SPARVUS_LOCUS204538</name>
</gene>
<proteinExistence type="predicted"/>
<sequence>MQGSGVHDIQKCSVPECMTYRVQGSGVRANIQSAGFRMRDIQKCSVQECMTQVQSGCRVQECT</sequence>
<organism evidence="1 2">
    <name type="scientific">Staurois parvus</name>
    <dbReference type="NCBI Taxonomy" id="386267"/>
    <lineage>
        <taxon>Eukaryota</taxon>
        <taxon>Metazoa</taxon>
        <taxon>Chordata</taxon>
        <taxon>Craniata</taxon>
        <taxon>Vertebrata</taxon>
        <taxon>Euteleostomi</taxon>
        <taxon>Amphibia</taxon>
        <taxon>Batrachia</taxon>
        <taxon>Anura</taxon>
        <taxon>Neobatrachia</taxon>
        <taxon>Ranoidea</taxon>
        <taxon>Ranidae</taxon>
        <taxon>Staurois</taxon>
    </lineage>
</organism>
<comment type="caution">
    <text evidence="1">The sequence shown here is derived from an EMBL/GenBank/DDBJ whole genome shotgun (WGS) entry which is preliminary data.</text>
</comment>
<dbReference type="EMBL" id="CATNWA010000054">
    <property type="protein sequence ID" value="CAI9532352.1"/>
    <property type="molecule type" value="Genomic_DNA"/>
</dbReference>
<protein>
    <submittedName>
        <fullName evidence="1">Uncharacterized protein</fullName>
    </submittedName>
</protein>
<evidence type="ECO:0000313" key="2">
    <source>
        <dbReference type="Proteomes" id="UP001162483"/>
    </source>
</evidence>
<name>A0ABN9A8M2_9NEOB</name>
<dbReference type="Proteomes" id="UP001162483">
    <property type="component" value="Unassembled WGS sequence"/>
</dbReference>
<accession>A0ABN9A8M2</accession>
<keyword evidence="2" id="KW-1185">Reference proteome</keyword>